<dbReference type="Proteomes" id="UP000479000">
    <property type="component" value="Unassembled WGS sequence"/>
</dbReference>
<gene>
    <name evidence="2" type="ORF">NTEN_LOCUS2034</name>
</gene>
<sequence length="125" mass="13891">MGTRLGWLQQRGKPGNCAPEENSVLKGKPRGGRGGGVVLASSVMSEDDKTNVVAPSSSNRFLIPPYIPGDRLYTYDTIILSEDIKFGRKDRTFRKGEFGNQERQWNPASQSRNQIMRISSCLSVE</sequence>
<name>A0A6H5FZT1_9HEMI</name>
<reference evidence="2 3" key="1">
    <citation type="submission" date="2020-02" db="EMBL/GenBank/DDBJ databases">
        <authorList>
            <person name="Ferguson B K."/>
        </authorList>
    </citation>
    <scope>NUCLEOTIDE SEQUENCE [LARGE SCALE GENOMIC DNA]</scope>
</reference>
<keyword evidence="3" id="KW-1185">Reference proteome</keyword>
<evidence type="ECO:0000313" key="3">
    <source>
        <dbReference type="Proteomes" id="UP000479000"/>
    </source>
</evidence>
<evidence type="ECO:0000256" key="1">
    <source>
        <dbReference type="SAM" id="MobiDB-lite"/>
    </source>
</evidence>
<organism evidence="2 3">
    <name type="scientific">Nesidiocoris tenuis</name>
    <dbReference type="NCBI Taxonomy" id="355587"/>
    <lineage>
        <taxon>Eukaryota</taxon>
        <taxon>Metazoa</taxon>
        <taxon>Ecdysozoa</taxon>
        <taxon>Arthropoda</taxon>
        <taxon>Hexapoda</taxon>
        <taxon>Insecta</taxon>
        <taxon>Pterygota</taxon>
        <taxon>Neoptera</taxon>
        <taxon>Paraneoptera</taxon>
        <taxon>Hemiptera</taxon>
        <taxon>Heteroptera</taxon>
        <taxon>Panheteroptera</taxon>
        <taxon>Cimicomorpha</taxon>
        <taxon>Miridae</taxon>
        <taxon>Dicyphina</taxon>
        <taxon>Nesidiocoris</taxon>
    </lineage>
</organism>
<protein>
    <submittedName>
        <fullName evidence="2">Uncharacterized protein</fullName>
    </submittedName>
</protein>
<accession>A0A6H5FZT1</accession>
<feature type="region of interest" description="Disordered" evidence="1">
    <location>
        <begin position="1"/>
        <end position="33"/>
    </location>
</feature>
<dbReference type="AlphaFoldDB" id="A0A6H5FZT1"/>
<dbReference type="EMBL" id="CADCXU010003230">
    <property type="protein sequence ID" value="CAA9995243.1"/>
    <property type="molecule type" value="Genomic_DNA"/>
</dbReference>
<proteinExistence type="predicted"/>
<evidence type="ECO:0000313" key="2">
    <source>
        <dbReference type="EMBL" id="CAA9995243.1"/>
    </source>
</evidence>